<evidence type="ECO:0000256" key="3">
    <source>
        <dbReference type="ARBA" id="ARBA00023285"/>
    </source>
</evidence>
<reference evidence="10" key="2">
    <citation type="submission" date="2015-04" db="EMBL/GenBank/DDBJ databases">
        <title>A butyrogenic pathway from the amino acid lysine in a human gut commensal.</title>
        <authorList>
            <person name="de Vos W.M."/>
            <person name="Bui N.T.P."/>
            <person name="Plugge C.M."/>
            <person name="Ritari J."/>
        </authorList>
    </citation>
    <scope>NUCLEOTIDE SEQUENCE [LARGE SCALE GENOMIC DNA]</scope>
    <source>
        <strain evidence="10">AF211</strain>
    </source>
</reference>
<dbReference type="KEGG" id="ibu:IB211_02355c"/>
<dbReference type="Pfam" id="PF05985">
    <property type="entry name" value="EutC"/>
    <property type="match status" value="1"/>
</dbReference>
<dbReference type="GO" id="GO:0008851">
    <property type="term" value="F:ethanolamine ammonia-lyase activity"/>
    <property type="evidence" value="ECO:0007669"/>
    <property type="project" value="UniProtKB-UniRule"/>
</dbReference>
<reference evidence="9 10" key="1">
    <citation type="journal article" date="2015" name="Nat. Commun.">
        <title>Production of butyrate from lysine and the Amadori product fructoselysine by a human gut commensal.</title>
        <authorList>
            <person name="Bui T.P."/>
            <person name="Ritari J."/>
            <person name="Boeren S."/>
            <person name="de Waard P."/>
            <person name="Plugge C.M."/>
            <person name="de Vos W.M."/>
        </authorList>
    </citation>
    <scope>NUCLEOTIDE SEQUENCE [LARGE SCALE GENOMIC DNA]</scope>
    <source>
        <strain evidence="9 10">AF211</strain>
    </source>
</reference>
<protein>
    <recommendedName>
        <fullName evidence="7 8">Ethanolamine ammonia-lyase small subunit</fullName>
        <shortName evidence="8">EAL small subunit</shortName>
        <ecNumber evidence="6 8">4.3.1.7</ecNumber>
    </recommendedName>
</protein>
<evidence type="ECO:0000256" key="4">
    <source>
        <dbReference type="ARBA" id="ARBA00024446"/>
    </source>
</evidence>
<comment type="cofactor">
    <cofactor evidence="8">
        <name>adenosylcob(III)alamin</name>
        <dbReference type="ChEBI" id="CHEBI:18408"/>
    </cofactor>
    <text evidence="8">Binds between the large and small subunits.</text>
</comment>
<dbReference type="PANTHER" id="PTHR39330:SF1">
    <property type="entry name" value="ETHANOLAMINE AMMONIA-LYASE SMALL SUBUNIT"/>
    <property type="match status" value="1"/>
</dbReference>
<keyword evidence="1 8" id="KW-0846">Cobalamin</keyword>
<dbReference type="PANTHER" id="PTHR39330">
    <property type="entry name" value="ETHANOLAMINE AMMONIA-LYASE LIGHT CHAIN"/>
    <property type="match status" value="1"/>
</dbReference>
<evidence type="ECO:0000256" key="1">
    <source>
        <dbReference type="ARBA" id="ARBA00022628"/>
    </source>
</evidence>
<evidence type="ECO:0000256" key="5">
    <source>
        <dbReference type="ARBA" id="ARBA00052081"/>
    </source>
</evidence>
<dbReference type="EMBL" id="CP011307">
    <property type="protein sequence ID" value="ALP94746.1"/>
    <property type="molecule type" value="Genomic_DNA"/>
</dbReference>
<organism evidence="9 10">
    <name type="scientific">Intestinimonas butyriciproducens</name>
    <dbReference type="NCBI Taxonomy" id="1297617"/>
    <lineage>
        <taxon>Bacteria</taxon>
        <taxon>Bacillati</taxon>
        <taxon>Bacillota</taxon>
        <taxon>Clostridia</taxon>
        <taxon>Eubacteriales</taxon>
        <taxon>Intestinimonas</taxon>
    </lineage>
</organism>
<evidence type="ECO:0000256" key="7">
    <source>
        <dbReference type="ARBA" id="ARBA00069181"/>
    </source>
</evidence>
<dbReference type="FunFam" id="3.40.50.11240:FF:000001">
    <property type="entry name" value="Ethanolamine ammonia-lyase light chain"/>
    <property type="match status" value="1"/>
</dbReference>
<dbReference type="GO" id="GO:0046336">
    <property type="term" value="P:ethanolamine catabolic process"/>
    <property type="evidence" value="ECO:0007669"/>
    <property type="project" value="UniProtKB-UniRule"/>
</dbReference>
<keyword evidence="10" id="KW-1185">Reference proteome</keyword>
<comment type="subunit">
    <text evidence="8">The basic unit is a heterodimer which dimerizes to form tetramers. The heterotetramers trimerize; 6 large subunits form a core ring with 6 small subunits projecting outwards.</text>
</comment>
<dbReference type="UniPathway" id="UPA00560"/>
<accession>A0A0S2W5X3</accession>
<dbReference type="Gene3D" id="3.40.50.11240">
    <property type="entry name" value="Ethanolamine ammonia-lyase light chain (EutC)"/>
    <property type="match status" value="1"/>
</dbReference>
<proteinExistence type="inferred from homology"/>
<feature type="binding site" evidence="8">
    <location>
        <position position="197"/>
    </location>
    <ligand>
        <name>adenosylcob(III)alamin</name>
        <dbReference type="ChEBI" id="CHEBI:18408"/>
    </ligand>
</feature>
<dbReference type="RefSeq" id="WP_058118125.1">
    <property type="nucleotide sequence ID" value="NZ_CALICV010000023.1"/>
</dbReference>
<dbReference type="PATRIC" id="fig|1297617.4.peg.2427"/>
<dbReference type="FunFam" id="1.10.30.40:FF:000001">
    <property type="entry name" value="Ethanolamine ammonia-lyase light chain"/>
    <property type="match status" value="1"/>
</dbReference>
<dbReference type="InterPro" id="IPR042255">
    <property type="entry name" value="EutC_N"/>
</dbReference>
<dbReference type="GO" id="GO:0006520">
    <property type="term" value="P:amino acid metabolic process"/>
    <property type="evidence" value="ECO:0007669"/>
    <property type="project" value="InterPro"/>
</dbReference>
<comment type="catalytic activity">
    <reaction evidence="5 8">
        <text>ethanolamine = acetaldehyde + NH4(+)</text>
        <dbReference type="Rhea" id="RHEA:15313"/>
        <dbReference type="ChEBI" id="CHEBI:15343"/>
        <dbReference type="ChEBI" id="CHEBI:28938"/>
        <dbReference type="ChEBI" id="CHEBI:57603"/>
        <dbReference type="EC" id="4.3.1.7"/>
    </reaction>
</comment>
<keyword evidence="2 8" id="KW-0456">Lyase</keyword>
<comment type="subcellular location">
    <subcellularLocation>
        <location evidence="8">Bacterial microcompartment</location>
    </subcellularLocation>
</comment>
<dbReference type="PIRSF" id="PIRSF018982">
    <property type="entry name" value="EutC"/>
    <property type="match status" value="1"/>
</dbReference>
<comment type="function">
    <text evidence="8">Catalyzes the deamination of various vicinal amino-alcohols to oxo compounds. Allows this organism to utilize ethanolamine as the sole source of nitrogen and carbon in the presence of external vitamin B12.</text>
</comment>
<evidence type="ECO:0000256" key="8">
    <source>
        <dbReference type="HAMAP-Rule" id="MF_00601"/>
    </source>
</evidence>
<dbReference type="eggNOG" id="COG4302">
    <property type="taxonomic scope" value="Bacteria"/>
</dbReference>
<dbReference type="Proteomes" id="UP000064844">
    <property type="component" value="Chromosome"/>
</dbReference>
<dbReference type="GO" id="GO:0009350">
    <property type="term" value="C:ethanolamine ammonia-lyase complex"/>
    <property type="evidence" value="ECO:0007669"/>
    <property type="project" value="UniProtKB-UniRule"/>
</dbReference>
<evidence type="ECO:0000256" key="6">
    <source>
        <dbReference type="ARBA" id="ARBA00067005"/>
    </source>
</evidence>
<dbReference type="HAMAP" id="MF_00601">
    <property type="entry name" value="EutC"/>
    <property type="match status" value="1"/>
</dbReference>
<keyword evidence="3 8" id="KW-0170">Cobalt</keyword>
<keyword evidence="4 8" id="KW-1283">Bacterial microcompartment</keyword>
<sequence>MMNTEQLTELIRKAVQEVTGGIPSVSPAVDPGEVPDLSKVDLRAELAVPDPANAEEYLNMKARTPARLGVWRAGPRYRTKTYLRFRADHAVAMDAVFTDVPEDFLAANGLFQVTTRCTSKDEFLTRPDLGRLLDPDTVAALKSKCKANPQVQVYVSDGLSSTAVEANIPDLLPALLQGLKSQHIEAGTPFYVKYGRVGAMDEVAKALGSEVTIVLLGERPGLATGESLSAYMTYRGYPGMPEAGRTVVSNIYQGGTNPAEAGAHIASIAKKMLEQKASGVDLKM</sequence>
<dbReference type="InterPro" id="IPR009246">
    <property type="entry name" value="EutC"/>
</dbReference>
<dbReference type="STRING" id="1297617.IB211_02355c"/>
<feature type="binding site" evidence="8">
    <location>
        <position position="218"/>
    </location>
    <ligand>
        <name>adenosylcob(III)alamin</name>
        <dbReference type="ChEBI" id="CHEBI:18408"/>
    </ligand>
</feature>
<dbReference type="AlphaFoldDB" id="A0A0S2W5X3"/>
<evidence type="ECO:0000313" key="9">
    <source>
        <dbReference type="EMBL" id="ALP94746.1"/>
    </source>
</evidence>
<dbReference type="EC" id="4.3.1.7" evidence="6 8"/>
<comment type="pathway">
    <text evidence="8">Amine and polyamine degradation; ethanolamine degradation.</text>
</comment>
<evidence type="ECO:0000256" key="2">
    <source>
        <dbReference type="ARBA" id="ARBA00023239"/>
    </source>
</evidence>
<evidence type="ECO:0000313" key="10">
    <source>
        <dbReference type="Proteomes" id="UP000064844"/>
    </source>
</evidence>
<gene>
    <name evidence="8" type="primary">eutC</name>
    <name evidence="9" type="ORF">IB211_02355c</name>
</gene>
<dbReference type="NCBIfam" id="NF003971">
    <property type="entry name" value="PRK05465.1"/>
    <property type="match status" value="1"/>
</dbReference>
<comment type="similarity">
    <text evidence="8">Belongs to the EutC family.</text>
</comment>
<name>A0A0S2W5X3_9FIRM</name>
<dbReference type="InterPro" id="IPR042251">
    <property type="entry name" value="EutC_C"/>
</dbReference>
<dbReference type="GO" id="GO:0031419">
    <property type="term" value="F:cobalamin binding"/>
    <property type="evidence" value="ECO:0007669"/>
    <property type="project" value="UniProtKB-UniRule"/>
</dbReference>
<dbReference type="Gene3D" id="1.10.30.40">
    <property type="entry name" value="Ethanolamine ammonia-lyase light chain (EutC), N-terminal domain"/>
    <property type="match status" value="1"/>
</dbReference>
<dbReference type="GO" id="GO:0031471">
    <property type="term" value="C:ethanolamine degradation polyhedral organelle"/>
    <property type="evidence" value="ECO:0007669"/>
    <property type="project" value="UniProtKB-UniRule"/>
</dbReference>